<evidence type="ECO:0000256" key="1">
    <source>
        <dbReference type="ARBA" id="ARBA00004123"/>
    </source>
</evidence>
<evidence type="ECO:0000313" key="6">
    <source>
        <dbReference type="Proteomes" id="UP000694941"/>
    </source>
</evidence>
<dbReference type="Pfam" id="PF05132">
    <property type="entry name" value="RNA_pol_Rpc4"/>
    <property type="match status" value="1"/>
</dbReference>
<name>A0ABM1B797_LIMPO</name>
<evidence type="ECO:0000313" key="8">
    <source>
        <dbReference type="RefSeq" id="XP_013776242.1"/>
    </source>
</evidence>
<dbReference type="RefSeq" id="XP_013776241.1">
    <property type="nucleotide sequence ID" value="XM_013920787.2"/>
</dbReference>
<evidence type="ECO:0000313" key="7">
    <source>
        <dbReference type="RefSeq" id="XP_013776241.1"/>
    </source>
</evidence>
<reference evidence="7 8" key="1">
    <citation type="submission" date="2025-05" db="UniProtKB">
        <authorList>
            <consortium name="RefSeq"/>
        </authorList>
    </citation>
    <scope>IDENTIFICATION</scope>
    <source>
        <tissue evidence="7 8">Muscle</tissue>
    </source>
</reference>
<dbReference type="PANTHER" id="PTHR13408">
    <property type="entry name" value="DNA-DIRECTED RNA POLYMERASE III"/>
    <property type="match status" value="1"/>
</dbReference>
<protein>
    <submittedName>
        <fullName evidence="7 8">DNA-directed RNA polymerase III subunit RPC4-like</fullName>
    </submittedName>
</protein>
<dbReference type="Proteomes" id="UP000694941">
    <property type="component" value="Unplaced"/>
</dbReference>
<feature type="region of interest" description="Disordered" evidence="5">
    <location>
        <begin position="291"/>
        <end position="319"/>
    </location>
</feature>
<comment type="subcellular location">
    <subcellularLocation>
        <location evidence="1">Nucleus</location>
    </subcellularLocation>
</comment>
<gene>
    <name evidence="7 8" type="primary">LOC106461015</name>
</gene>
<evidence type="ECO:0000256" key="3">
    <source>
        <dbReference type="ARBA" id="ARBA00023163"/>
    </source>
</evidence>
<keyword evidence="4" id="KW-0539">Nucleus</keyword>
<dbReference type="PANTHER" id="PTHR13408:SF0">
    <property type="entry name" value="DNA-DIRECTED RNA POLYMERASE III SUBUNIT RPC4"/>
    <property type="match status" value="1"/>
</dbReference>
<keyword evidence="6" id="KW-1185">Reference proteome</keyword>
<feature type="compositionally biased region" description="Basic and acidic residues" evidence="5">
    <location>
        <begin position="70"/>
        <end position="80"/>
    </location>
</feature>
<feature type="compositionally biased region" description="Low complexity" evidence="5">
    <location>
        <begin position="7"/>
        <end position="28"/>
    </location>
</feature>
<dbReference type="GeneID" id="106461015"/>
<sequence length="407" mass="44673">MNPNQKTSNESANSGASSSTPSDLTSLPKGLLGRAGVPLGRGARLPSIRGPRDLTLGGIPKRVFTPNIPTRRDRSKDADQKTQSSSKPSSRGGQRERGGDRGRGGARGRGRGELIQTEGLVFGEGPSDQMMKKGSWGSRSYGSGDKEPNFMAKPKFTPTPNRTKQEKEEDEATLKEILKDDFIDDPNERGEKIQPVQLPLYNSVKQEIKTENKNDVFLGKQRIRIKQEPVDDDDVEMKTDLKPNVQGEEQSKSEKGQITAKDLFTNVQESELLFFQFPTILPGFVDSPDEEVKPNIKTEHTESNKHTSSIKTEKGEGDQLPSKFGCSLADLPEGYIGKLQVLKSGKTRLRLGPVVMNVEMGTPVGFLQDLVSLRLIKDAGDMTVLGHVQHKLVLSPDIENILSLCKG</sequence>
<proteinExistence type="predicted"/>
<accession>A0ABM1B797</accession>
<evidence type="ECO:0000256" key="4">
    <source>
        <dbReference type="ARBA" id="ARBA00023242"/>
    </source>
</evidence>
<dbReference type="RefSeq" id="XP_013776242.1">
    <property type="nucleotide sequence ID" value="XM_013920788.2"/>
</dbReference>
<feature type="compositionally biased region" description="Basic and acidic residues" evidence="5">
    <location>
        <begin position="93"/>
        <end position="103"/>
    </location>
</feature>
<evidence type="ECO:0000256" key="2">
    <source>
        <dbReference type="ARBA" id="ARBA00022478"/>
    </source>
</evidence>
<dbReference type="InterPro" id="IPR007811">
    <property type="entry name" value="RPC4"/>
</dbReference>
<keyword evidence="3" id="KW-0804">Transcription</keyword>
<feature type="compositionally biased region" description="Basic and acidic residues" evidence="5">
    <location>
        <begin position="291"/>
        <end position="317"/>
    </location>
</feature>
<feature type="region of interest" description="Disordered" evidence="5">
    <location>
        <begin position="1"/>
        <end position="170"/>
    </location>
</feature>
<evidence type="ECO:0000256" key="5">
    <source>
        <dbReference type="SAM" id="MobiDB-lite"/>
    </source>
</evidence>
<organism evidence="6 8">
    <name type="scientific">Limulus polyphemus</name>
    <name type="common">Atlantic horseshoe crab</name>
    <dbReference type="NCBI Taxonomy" id="6850"/>
    <lineage>
        <taxon>Eukaryota</taxon>
        <taxon>Metazoa</taxon>
        <taxon>Ecdysozoa</taxon>
        <taxon>Arthropoda</taxon>
        <taxon>Chelicerata</taxon>
        <taxon>Merostomata</taxon>
        <taxon>Xiphosura</taxon>
        <taxon>Limulidae</taxon>
        <taxon>Limulus</taxon>
    </lineage>
</organism>
<keyword evidence="2" id="KW-0240">DNA-directed RNA polymerase</keyword>